<feature type="compositionally biased region" description="Basic residues" evidence="6">
    <location>
        <begin position="328"/>
        <end position="337"/>
    </location>
</feature>
<dbReference type="PANTHER" id="PTHR22146">
    <property type="entry name" value="CAT EYE SYNDROME CRITICAL REGION PROTEIN 6"/>
    <property type="match status" value="1"/>
</dbReference>
<sequence length="552" mass="63367">MSVAIQEPIEKPFRVPGYAGYVPGLKYSFGHTYGYSESRLFKQQHPEAAIQGTTVHEKLTPYQAPLRDFRKVDDSCIHRNGVHQKISKADDLENQQRRVQWTDGENQHAEDQGTMDIINPTELEDPFIQKNAAIQCSLEETLAKDEEREGLRSAATQWSDQEAHRKKRYSAATQWSPIDFSALKTIPGYTGHLPGRHYVNPGKTFCQEMDALLTTFHPKSKAVLPLSRYNFTSALQQMPERPPEGKNDPYFDNRPPSTYANNYPIPGYQGFVPRVRTSTSSLGIRYIKAVEKSLHALHEQKKQQNAQENNSEEQLLNSPQKLLDKRPLHTPRHKPHPRQQALEEDDWRLIYRRPPSTYHENAKTFIPGYKGFVPHLRGSPNAVGVRYSKAAQRCLLKALPKPKEIPETSNNENISGNPETEEDPAQYNEQHDENGNEDNENLNTEQVADVESTDYNIDNHVEDAEEAVKTNSVDNYRLQRNVSSERPYKQQHSDYFRDRKPSTYRSDERYPIPGYQGFVPRLRDSPTTLGLRYTKAACKTLEDVHRMQATKN</sequence>
<evidence type="ECO:0000256" key="3">
    <source>
        <dbReference type="ARBA" id="ARBA00023212"/>
    </source>
</evidence>
<dbReference type="AlphaFoldDB" id="A0AAV4MHY1"/>
<feature type="compositionally biased region" description="Basic and acidic residues" evidence="6">
    <location>
        <begin position="241"/>
        <end position="251"/>
    </location>
</feature>
<keyword evidence="4" id="KW-0966">Cell projection</keyword>
<feature type="compositionally biased region" description="Basic and acidic residues" evidence="6">
    <location>
        <begin position="486"/>
        <end position="510"/>
    </location>
</feature>
<proteinExistence type="inferred from homology"/>
<dbReference type="Proteomes" id="UP001054837">
    <property type="component" value="Unassembled WGS sequence"/>
</dbReference>
<feature type="compositionally biased region" description="Low complexity" evidence="6">
    <location>
        <begin position="303"/>
        <end position="318"/>
    </location>
</feature>
<keyword evidence="9" id="KW-1185">Reference proteome</keyword>
<keyword evidence="2" id="KW-0963">Cytoplasm</keyword>
<dbReference type="EMBL" id="BPLQ01000489">
    <property type="protein sequence ID" value="GIX71948.1"/>
    <property type="molecule type" value="Genomic_DNA"/>
</dbReference>
<evidence type="ECO:0000313" key="9">
    <source>
        <dbReference type="Proteomes" id="UP001054837"/>
    </source>
</evidence>
<comment type="similarity">
    <text evidence="5">Belongs to the CIMIP2 family.</text>
</comment>
<feature type="region of interest" description="Disordered" evidence="6">
    <location>
        <begin position="237"/>
        <end position="258"/>
    </location>
</feature>
<name>A0AAV4MHY1_9ARAC</name>
<dbReference type="PANTHER" id="PTHR22146:SF8">
    <property type="entry name" value="PROTEIN FAM166B"/>
    <property type="match status" value="1"/>
</dbReference>
<protein>
    <recommendedName>
        <fullName evidence="7">Ciliary microtubule inner protein 2A-C-like domain-containing protein</fullName>
    </recommendedName>
</protein>
<evidence type="ECO:0000256" key="2">
    <source>
        <dbReference type="ARBA" id="ARBA00022490"/>
    </source>
</evidence>
<evidence type="ECO:0000256" key="4">
    <source>
        <dbReference type="ARBA" id="ARBA00023273"/>
    </source>
</evidence>
<accession>A0AAV4MHY1</accession>
<evidence type="ECO:0000256" key="1">
    <source>
        <dbReference type="ARBA" id="ARBA00004430"/>
    </source>
</evidence>
<reference evidence="8 9" key="1">
    <citation type="submission" date="2021-06" db="EMBL/GenBank/DDBJ databases">
        <title>Caerostris darwini draft genome.</title>
        <authorList>
            <person name="Kono N."/>
            <person name="Arakawa K."/>
        </authorList>
    </citation>
    <scope>NUCLEOTIDE SEQUENCE [LARGE SCALE GENOMIC DNA]</scope>
</reference>
<organism evidence="8 9">
    <name type="scientific">Caerostris darwini</name>
    <dbReference type="NCBI Taxonomy" id="1538125"/>
    <lineage>
        <taxon>Eukaryota</taxon>
        <taxon>Metazoa</taxon>
        <taxon>Ecdysozoa</taxon>
        <taxon>Arthropoda</taxon>
        <taxon>Chelicerata</taxon>
        <taxon>Arachnida</taxon>
        <taxon>Araneae</taxon>
        <taxon>Araneomorphae</taxon>
        <taxon>Entelegynae</taxon>
        <taxon>Araneoidea</taxon>
        <taxon>Araneidae</taxon>
        <taxon>Caerostris</taxon>
    </lineage>
</organism>
<dbReference type="GO" id="GO:0005930">
    <property type="term" value="C:axoneme"/>
    <property type="evidence" value="ECO:0007669"/>
    <property type="project" value="UniProtKB-SubCell"/>
</dbReference>
<feature type="region of interest" description="Disordered" evidence="6">
    <location>
        <begin position="401"/>
        <end position="442"/>
    </location>
</feature>
<evidence type="ECO:0000259" key="7">
    <source>
        <dbReference type="Pfam" id="PF10629"/>
    </source>
</evidence>
<evidence type="ECO:0000256" key="5">
    <source>
        <dbReference type="ARBA" id="ARBA00035661"/>
    </source>
</evidence>
<feature type="region of interest" description="Disordered" evidence="6">
    <location>
        <begin position="481"/>
        <end position="525"/>
    </location>
</feature>
<dbReference type="InterPro" id="IPR018902">
    <property type="entry name" value="CMI2A-C-like_dom"/>
</dbReference>
<dbReference type="Pfam" id="PF10629">
    <property type="entry name" value="CMI2B-like"/>
    <property type="match status" value="1"/>
</dbReference>
<comment type="caution">
    <text evidence="8">The sequence shown here is derived from an EMBL/GenBank/DDBJ whole genome shotgun (WGS) entry which is preliminary data.</text>
</comment>
<comment type="subcellular location">
    <subcellularLocation>
        <location evidence="1">Cytoplasm</location>
        <location evidence="1">Cytoskeleton</location>
        <location evidence="1">Cilium axoneme</location>
    </subcellularLocation>
</comment>
<feature type="region of interest" description="Disordered" evidence="6">
    <location>
        <begin position="298"/>
        <end position="347"/>
    </location>
</feature>
<dbReference type="GO" id="GO:0015630">
    <property type="term" value="C:microtubule cytoskeleton"/>
    <property type="evidence" value="ECO:0007669"/>
    <property type="project" value="UniProtKB-ARBA"/>
</dbReference>
<feature type="domain" description="Ciliary microtubule inner protein 2A-C-like" evidence="7">
    <location>
        <begin position="12"/>
        <end position="44"/>
    </location>
</feature>
<evidence type="ECO:0000313" key="8">
    <source>
        <dbReference type="EMBL" id="GIX71948.1"/>
    </source>
</evidence>
<evidence type="ECO:0000256" key="6">
    <source>
        <dbReference type="SAM" id="MobiDB-lite"/>
    </source>
</evidence>
<keyword evidence="3" id="KW-0206">Cytoskeleton</keyword>
<feature type="compositionally biased region" description="Polar residues" evidence="6">
    <location>
        <begin position="407"/>
        <end position="418"/>
    </location>
</feature>
<gene>
    <name evidence="8" type="primary">X975_09466</name>
    <name evidence="8" type="ORF">CDAR_439421</name>
</gene>